<dbReference type="InterPro" id="IPR012337">
    <property type="entry name" value="RNaseH-like_sf"/>
</dbReference>
<accession>A0AA88U1Y8</accession>
<dbReference type="CDD" id="cd09279">
    <property type="entry name" value="RNase_HI_like"/>
    <property type="match status" value="1"/>
</dbReference>
<dbReference type="InterPro" id="IPR036397">
    <property type="entry name" value="RNaseH_sf"/>
</dbReference>
<protein>
    <recommendedName>
        <fullName evidence="1">RNase H type-1 domain-containing protein</fullName>
    </recommendedName>
</protein>
<dbReference type="PANTHER" id="PTHR48475:SF1">
    <property type="entry name" value="RNASE H TYPE-1 DOMAIN-CONTAINING PROTEIN"/>
    <property type="match status" value="1"/>
</dbReference>
<keyword evidence="3" id="KW-1185">Reference proteome</keyword>
<proteinExistence type="predicted"/>
<dbReference type="InterPro" id="IPR002156">
    <property type="entry name" value="RNaseH_domain"/>
</dbReference>
<dbReference type="EMBL" id="JAVXUO010002935">
    <property type="protein sequence ID" value="KAK2968159.1"/>
    <property type="molecule type" value="Genomic_DNA"/>
</dbReference>
<evidence type="ECO:0000313" key="3">
    <source>
        <dbReference type="Proteomes" id="UP001187471"/>
    </source>
</evidence>
<evidence type="ECO:0000313" key="2">
    <source>
        <dbReference type="EMBL" id="KAK2968159.1"/>
    </source>
</evidence>
<evidence type="ECO:0000259" key="1">
    <source>
        <dbReference type="PROSITE" id="PS50879"/>
    </source>
</evidence>
<name>A0AA88U1Y8_9ASTE</name>
<dbReference type="PROSITE" id="PS50879">
    <property type="entry name" value="RNASE_H_1"/>
    <property type="match status" value="1"/>
</dbReference>
<reference evidence="2" key="1">
    <citation type="submission" date="2022-12" db="EMBL/GenBank/DDBJ databases">
        <title>Draft genome assemblies for two species of Escallonia (Escalloniales).</title>
        <authorList>
            <person name="Chanderbali A."/>
            <person name="Dervinis C."/>
            <person name="Anghel I."/>
            <person name="Soltis D."/>
            <person name="Soltis P."/>
            <person name="Zapata F."/>
        </authorList>
    </citation>
    <scope>NUCLEOTIDE SEQUENCE</scope>
    <source>
        <strain evidence="2">UCBG92.1500</strain>
        <tissue evidence="2">Leaf</tissue>
    </source>
</reference>
<sequence length="369" mass="41706">MGKWVLALIEYSLTYVPQKAVKGQALADFLANHPCNNPEDGVIYVGIAPWRMTFDGSKTSQGAGAGIILISPDGNIHQFAFQLEKDCSNNQAEYEALIIGLEILLDMHITIVKISGDSQLVIKQLNIEFKCNAPCLEMYFSIATYLLAKFDDVTITHIPRINNSSANVMAQLASGLKVPEGVDGQWVNVSKCLPMINDRYKDLEMVNPIDAVQNDWRMPIIQYLQNRESRVDTKANGQAETTNKSIKHIVERAIEDSPNEWHRLLLEVLWAFQTSPRSSTGITPYALTYGHDHVLPMEITVKYFRVAMQNSLPVAEYNEAMAIELEELDDHRLDALDRLHAQKLRDLEPDLHQQRNNLQSEGEFQQVED</sequence>
<organism evidence="2 3">
    <name type="scientific">Escallonia rubra</name>
    <dbReference type="NCBI Taxonomy" id="112253"/>
    <lineage>
        <taxon>Eukaryota</taxon>
        <taxon>Viridiplantae</taxon>
        <taxon>Streptophyta</taxon>
        <taxon>Embryophyta</taxon>
        <taxon>Tracheophyta</taxon>
        <taxon>Spermatophyta</taxon>
        <taxon>Magnoliopsida</taxon>
        <taxon>eudicotyledons</taxon>
        <taxon>Gunneridae</taxon>
        <taxon>Pentapetalae</taxon>
        <taxon>asterids</taxon>
        <taxon>campanulids</taxon>
        <taxon>Escalloniales</taxon>
        <taxon>Escalloniaceae</taxon>
        <taxon>Escallonia</taxon>
    </lineage>
</organism>
<comment type="caution">
    <text evidence="2">The sequence shown here is derived from an EMBL/GenBank/DDBJ whole genome shotgun (WGS) entry which is preliminary data.</text>
</comment>
<feature type="domain" description="RNase H type-1" evidence="1">
    <location>
        <begin position="46"/>
        <end position="179"/>
    </location>
</feature>
<dbReference type="GO" id="GO:0003676">
    <property type="term" value="F:nucleic acid binding"/>
    <property type="evidence" value="ECO:0007669"/>
    <property type="project" value="InterPro"/>
</dbReference>
<dbReference type="Pfam" id="PF13456">
    <property type="entry name" value="RVT_3"/>
    <property type="match status" value="1"/>
</dbReference>
<dbReference type="Gene3D" id="3.30.420.10">
    <property type="entry name" value="Ribonuclease H-like superfamily/Ribonuclease H"/>
    <property type="match status" value="2"/>
</dbReference>
<dbReference type="Proteomes" id="UP001187471">
    <property type="component" value="Unassembled WGS sequence"/>
</dbReference>
<dbReference type="PANTHER" id="PTHR48475">
    <property type="entry name" value="RIBONUCLEASE H"/>
    <property type="match status" value="1"/>
</dbReference>
<dbReference type="SUPFAM" id="SSF53098">
    <property type="entry name" value="Ribonuclease H-like"/>
    <property type="match status" value="2"/>
</dbReference>
<gene>
    <name evidence="2" type="ORF">RJ640_018252</name>
</gene>
<dbReference type="AlphaFoldDB" id="A0AA88U1Y8"/>
<dbReference type="GO" id="GO:0004523">
    <property type="term" value="F:RNA-DNA hybrid ribonuclease activity"/>
    <property type="evidence" value="ECO:0007669"/>
    <property type="project" value="InterPro"/>
</dbReference>